<proteinExistence type="predicted"/>
<organism evidence="3 4">
    <name type="scientific">Catenulispora pinistramenti</name>
    <dbReference type="NCBI Taxonomy" id="2705254"/>
    <lineage>
        <taxon>Bacteria</taxon>
        <taxon>Bacillati</taxon>
        <taxon>Actinomycetota</taxon>
        <taxon>Actinomycetes</taxon>
        <taxon>Catenulisporales</taxon>
        <taxon>Catenulisporaceae</taxon>
        <taxon>Catenulispora</taxon>
    </lineage>
</organism>
<evidence type="ECO:0008006" key="5">
    <source>
        <dbReference type="Google" id="ProtNLM"/>
    </source>
</evidence>
<dbReference type="EMBL" id="JAAFYZ010000157">
    <property type="protein sequence ID" value="MBS2551832.1"/>
    <property type="molecule type" value="Genomic_DNA"/>
</dbReference>
<feature type="chain" id="PRO_5045717954" description="Lipoprotein" evidence="2">
    <location>
        <begin position="25"/>
        <end position="225"/>
    </location>
</feature>
<name>A0ABS5L0G7_9ACTN</name>
<feature type="compositionally biased region" description="Polar residues" evidence="1">
    <location>
        <begin position="75"/>
        <end position="84"/>
    </location>
</feature>
<sequence>MRSVSNARAAFGVAALAALTAALAAGCASKPADSSGAAPVGKGSVSTAGPSPTLQGSAPVPGASPTAPSASGSTWNSGQPPGQNTLDAAIQIVEPTLKQDFASSFAGLELQQPTGPGDKTPYALVIYRIPGSGLDAAVRHALPTTNVVFRDAEYTVVDAQQVCDKISADASYWQSKGLRINEYGPGLDGRVNVGVDDPGKWAATIAARYGADRVIVNKVGPAIAD</sequence>
<evidence type="ECO:0000313" key="4">
    <source>
        <dbReference type="Proteomes" id="UP000730482"/>
    </source>
</evidence>
<evidence type="ECO:0000313" key="3">
    <source>
        <dbReference type="EMBL" id="MBS2551832.1"/>
    </source>
</evidence>
<gene>
    <name evidence="3" type="ORF">KGQ19_33710</name>
</gene>
<accession>A0ABS5L0G7</accession>
<reference evidence="3 4" key="1">
    <citation type="submission" date="2020-02" db="EMBL/GenBank/DDBJ databases">
        <title>Acidophilic actinobacteria isolated from forest soil.</title>
        <authorList>
            <person name="Golinska P."/>
        </authorList>
    </citation>
    <scope>NUCLEOTIDE SEQUENCE [LARGE SCALE GENOMIC DNA]</scope>
    <source>
        <strain evidence="3 4">NL8</strain>
    </source>
</reference>
<comment type="caution">
    <text evidence="3">The sequence shown here is derived from an EMBL/GenBank/DDBJ whole genome shotgun (WGS) entry which is preliminary data.</text>
</comment>
<feature type="compositionally biased region" description="Low complexity" evidence="1">
    <location>
        <begin position="56"/>
        <end position="74"/>
    </location>
</feature>
<feature type="signal peptide" evidence="2">
    <location>
        <begin position="1"/>
        <end position="24"/>
    </location>
</feature>
<feature type="compositionally biased region" description="Polar residues" evidence="1">
    <location>
        <begin position="44"/>
        <end position="55"/>
    </location>
</feature>
<keyword evidence="4" id="KW-1185">Reference proteome</keyword>
<keyword evidence="2" id="KW-0732">Signal</keyword>
<protein>
    <recommendedName>
        <fullName evidence="5">Lipoprotein</fullName>
    </recommendedName>
</protein>
<dbReference type="PROSITE" id="PS51257">
    <property type="entry name" value="PROKAR_LIPOPROTEIN"/>
    <property type="match status" value="1"/>
</dbReference>
<evidence type="ECO:0000256" key="1">
    <source>
        <dbReference type="SAM" id="MobiDB-lite"/>
    </source>
</evidence>
<evidence type="ECO:0000256" key="2">
    <source>
        <dbReference type="SAM" id="SignalP"/>
    </source>
</evidence>
<feature type="region of interest" description="Disordered" evidence="1">
    <location>
        <begin position="30"/>
        <end position="84"/>
    </location>
</feature>
<dbReference type="RefSeq" id="WP_212016835.1">
    <property type="nucleotide sequence ID" value="NZ_JAAFYZ010000157.1"/>
</dbReference>
<dbReference type="Proteomes" id="UP000730482">
    <property type="component" value="Unassembled WGS sequence"/>
</dbReference>